<keyword evidence="5" id="KW-0408">Iron</keyword>
<feature type="domain" description="4Fe-4S ferredoxin-type" evidence="7">
    <location>
        <begin position="107"/>
        <end position="137"/>
    </location>
</feature>
<accession>A0A9D1N1S5</accession>
<evidence type="ECO:0000256" key="6">
    <source>
        <dbReference type="ARBA" id="ARBA00023014"/>
    </source>
</evidence>
<dbReference type="EMBL" id="DVOD01000059">
    <property type="protein sequence ID" value="HIU93091.1"/>
    <property type="molecule type" value="Genomic_DNA"/>
</dbReference>
<dbReference type="Pfam" id="PF00037">
    <property type="entry name" value="Fer4"/>
    <property type="match status" value="2"/>
</dbReference>
<dbReference type="PROSITE" id="PS00198">
    <property type="entry name" value="4FE4S_FER_1"/>
    <property type="match status" value="2"/>
</dbReference>
<dbReference type="PROSITE" id="PS51379">
    <property type="entry name" value="4FE4S_FER_2"/>
    <property type="match status" value="3"/>
</dbReference>
<dbReference type="Gene3D" id="3.30.70.20">
    <property type="match status" value="2"/>
</dbReference>
<keyword evidence="3" id="KW-0479">Metal-binding</keyword>
<feature type="domain" description="4Fe-4S ferredoxin-type" evidence="7">
    <location>
        <begin position="138"/>
        <end position="168"/>
    </location>
</feature>
<dbReference type="Pfam" id="PF02906">
    <property type="entry name" value="Fe_hyd_lg_C"/>
    <property type="match status" value="1"/>
</dbReference>
<reference evidence="8" key="1">
    <citation type="submission" date="2020-10" db="EMBL/GenBank/DDBJ databases">
        <authorList>
            <person name="Gilroy R."/>
        </authorList>
    </citation>
    <scope>NUCLEOTIDE SEQUENCE</scope>
    <source>
        <strain evidence="8">CHK154-7741</strain>
    </source>
</reference>
<gene>
    <name evidence="8" type="ORF">IAD26_08170</name>
</gene>
<dbReference type="Gene3D" id="3.40.950.10">
    <property type="entry name" value="Fe-only Hydrogenase (Larger Subunit), Chain L, domain 3"/>
    <property type="match status" value="1"/>
</dbReference>
<dbReference type="AlphaFoldDB" id="A0A9D1N1S5"/>
<keyword evidence="6" id="KW-0411">Iron-sulfur</keyword>
<name>A0A9D1N1S5_9CLOT</name>
<keyword evidence="1" id="KW-0813">Transport</keyword>
<dbReference type="SUPFAM" id="SSF53920">
    <property type="entry name" value="Fe-only hydrogenase"/>
    <property type="match status" value="1"/>
</dbReference>
<dbReference type="Proteomes" id="UP000886748">
    <property type="component" value="Unassembled WGS sequence"/>
</dbReference>
<dbReference type="GO" id="GO:0051539">
    <property type="term" value="F:4 iron, 4 sulfur cluster binding"/>
    <property type="evidence" value="ECO:0007669"/>
    <property type="project" value="UniProtKB-KW"/>
</dbReference>
<dbReference type="InterPro" id="IPR017900">
    <property type="entry name" value="4Fe4S_Fe_S_CS"/>
</dbReference>
<evidence type="ECO:0000256" key="4">
    <source>
        <dbReference type="ARBA" id="ARBA00022982"/>
    </source>
</evidence>
<reference evidence="8" key="2">
    <citation type="journal article" date="2021" name="PeerJ">
        <title>Extensive microbial diversity within the chicken gut microbiome revealed by metagenomics and culture.</title>
        <authorList>
            <person name="Gilroy R."/>
            <person name="Ravi A."/>
            <person name="Getino M."/>
            <person name="Pursley I."/>
            <person name="Horton D.L."/>
            <person name="Alikhan N.F."/>
            <person name="Baker D."/>
            <person name="Gharbi K."/>
            <person name="Hall N."/>
            <person name="Watson M."/>
            <person name="Adriaenssens E.M."/>
            <person name="Foster-Nyarko E."/>
            <person name="Jarju S."/>
            <person name="Secka A."/>
            <person name="Antonio M."/>
            <person name="Oren A."/>
            <person name="Chaudhuri R.R."/>
            <person name="La Ragione R."/>
            <person name="Hildebrand F."/>
            <person name="Pallen M.J."/>
        </authorList>
    </citation>
    <scope>NUCLEOTIDE SEQUENCE</scope>
    <source>
        <strain evidence="8">CHK154-7741</strain>
    </source>
</reference>
<feature type="domain" description="4Fe-4S ferredoxin-type" evidence="7">
    <location>
        <begin position="184"/>
        <end position="213"/>
    </location>
</feature>
<evidence type="ECO:0000256" key="1">
    <source>
        <dbReference type="ARBA" id="ARBA00022448"/>
    </source>
</evidence>
<keyword evidence="2" id="KW-0004">4Fe-4S</keyword>
<dbReference type="InterPro" id="IPR004108">
    <property type="entry name" value="Fe_hydrogenase_lsu_C"/>
</dbReference>
<dbReference type="GO" id="GO:0046872">
    <property type="term" value="F:metal ion binding"/>
    <property type="evidence" value="ECO:0007669"/>
    <property type="project" value="UniProtKB-KW"/>
</dbReference>
<organism evidence="8 9">
    <name type="scientific">Candidatus Limenecus avicola</name>
    <dbReference type="NCBI Taxonomy" id="2840847"/>
    <lineage>
        <taxon>Bacteria</taxon>
        <taxon>Bacillati</taxon>
        <taxon>Bacillota</taxon>
        <taxon>Clostridia</taxon>
        <taxon>Eubacteriales</taxon>
        <taxon>Clostridiaceae</taxon>
        <taxon>Clostridiaceae incertae sedis</taxon>
        <taxon>Candidatus Limenecus</taxon>
    </lineage>
</organism>
<proteinExistence type="predicted"/>
<evidence type="ECO:0000259" key="7">
    <source>
        <dbReference type="PROSITE" id="PS51379"/>
    </source>
</evidence>
<dbReference type="NCBIfam" id="TIGR04105">
    <property type="entry name" value="FeFe_hydrog_B1"/>
    <property type="match status" value="1"/>
</dbReference>
<protein>
    <submittedName>
        <fullName evidence="8">4Fe-4S binding protein</fullName>
    </submittedName>
</protein>
<dbReference type="PANTHER" id="PTHR42859">
    <property type="entry name" value="OXIDOREDUCTASE"/>
    <property type="match status" value="1"/>
</dbReference>
<evidence type="ECO:0000256" key="5">
    <source>
        <dbReference type="ARBA" id="ARBA00023004"/>
    </source>
</evidence>
<dbReference type="InterPro" id="IPR050294">
    <property type="entry name" value="RnfB_subfamily"/>
</dbReference>
<evidence type="ECO:0000313" key="9">
    <source>
        <dbReference type="Proteomes" id="UP000886748"/>
    </source>
</evidence>
<dbReference type="CDD" id="cd10549">
    <property type="entry name" value="MtMvhB_like"/>
    <property type="match status" value="1"/>
</dbReference>
<evidence type="ECO:0000313" key="8">
    <source>
        <dbReference type="EMBL" id="HIU93091.1"/>
    </source>
</evidence>
<sequence length="493" mass="54056">MDNSNTTHLKREVLVRLIRAFINQEMGSIRELPFQMRPKNGDAPYRCCIYKERAILRQRAIAGLGCSVETDDEMTSLNEYAKQAMERKEPEGEILTVVDAACKGCVPSRVYVTELCQGCVARPCVSTCKFGAIQIKDGRSVIDGEKCKNCGMCISVCPYSAIVKLKVPCEDACPVGAIHKNEMGHAVIDFDKCISCGACVGACPFAAVHEKSEVIDVLKAMRDGKRVVAMLAPAVVGQLPVSINKIAQALVESGFSEVFEVAQGADTTARTEAEDFKERMEKGNEFMTTSCCAAYNELVDKHIPEMKPFRSETRTPMHYTAEFVKNKYPDAVTVFIGPCVAKRKEAQKDEYTDLVMNFEEMGALFVARGIEVANCKDYEFANEASKEGRNFAITGGVAQSVKVALKDFPELFPTCVNGLNPKSVRDLKNWAKKGQCPEGNLVEIMACEGGCVAGSACLNNKRITTKKVSEYANSSKCINDLDSCEAKKETSNK</sequence>
<evidence type="ECO:0000256" key="3">
    <source>
        <dbReference type="ARBA" id="ARBA00022723"/>
    </source>
</evidence>
<dbReference type="InterPro" id="IPR017896">
    <property type="entry name" value="4Fe4S_Fe-S-bd"/>
</dbReference>
<dbReference type="PANTHER" id="PTHR42859:SF10">
    <property type="entry name" value="DIMETHYLSULFOXIDE REDUCTASE CHAIN B"/>
    <property type="match status" value="1"/>
</dbReference>
<evidence type="ECO:0000256" key="2">
    <source>
        <dbReference type="ARBA" id="ARBA00022485"/>
    </source>
</evidence>
<dbReference type="SUPFAM" id="SSF54862">
    <property type="entry name" value="4Fe-4S ferredoxins"/>
    <property type="match status" value="1"/>
</dbReference>
<comment type="caution">
    <text evidence="8">The sequence shown here is derived from an EMBL/GenBank/DDBJ whole genome shotgun (WGS) entry which is preliminary data.</text>
</comment>
<dbReference type="InterPro" id="IPR009016">
    <property type="entry name" value="Fe_hydrogenase"/>
</dbReference>
<keyword evidence="4" id="KW-0249">Electron transport</keyword>
<dbReference type="InterPro" id="IPR027631">
    <property type="entry name" value="Mono_FeFe_hydrog"/>
</dbReference>